<evidence type="ECO:0000313" key="1">
    <source>
        <dbReference type="EMBL" id="GME98990.1"/>
    </source>
</evidence>
<dbReference type="Proteomes" id="UP001165101">
    <property type="component" value="Unassembled WGS sequence"/>
</dbReference>
<proteinExistence type="predicted"/>
<name>A0ACB5U174_CANBO</name>
<keyword evidence="2" id="KW-1185">Reference proteome</keyword>
<gene>
    <name evidence="1" type="ORF">Cboi01_000515300</name>
</gene>
<organism evidence="1 2">
    <name type="scientific">Candida boidinii</name>
    <name type="common">Yeast</name>
    <dbReference type="NCBI Taxonomy" id="5477"/>
    <lineage>
        <taxon>Eukaryota</taxon>
        <taxon>Fungi</taxon>
        <taxon>Dikarya</taxon>
        <taxon>Ascomycota</taxon>
        <taxon>Saccharomycotina</taxon>
        <taxon>Pichiomycetes</taxon>
        <taxon>Pichiales</taxon>
        <taxon>Pichiaceae</taxon>
        <taxon>Ogataea</taxon>
        <taxon>Ogataea/Candida clade</taxon>
    </lineage>
</organism>
<evidence type="ECO:0000313" key="2">
    <source>
        <dbReference type="Proteomes" id="UP001165101"/>
    </source>
</evidence>
<sequence length="159" mass="17420">MVTSMARTIQQQQHNEHTSISIDDSSSLSTESTNSSTTESSATSWTTTPGTTASSSQNNQGTRTNSNLYNSDYLEKGRELNGTANETTIEVLIHDNQDNKFTDINNSNTIQDQNNIINNNNLTLNPPHPDESESLAQDMSMVSLIGVKNTPNSYIGIDY</sequence>
<accession>A0ACB5U174</accession>
<reference evidence="1" key="1">
    <citation type="submission" date="2023-04" db="EMBL/GenBank/DDBJ databases">
        <title>Candida boidinii NBRC 1967.</title>
        <authorList>
            <person name="Ichikawa N."/>
            <person name="Sato H."/>
            <person name="Tonouchi N."/>
        </authorList>
    </citation>
    <scope>NUCLEOTIDE SEQUENCE</scope>
    <source>
        <strain evidence="1">NBRC 1967</strain>
    </source>
</reference>
<comment type="caution">
    <text evidence="1">The sequence shown here is derived from an EMBL/GenBank/DDBJ whole genome shotgun (WGS) entry which is preliminary data.</text>
</comment>
<dbReference type="EMBL" id="BSXV01003784">
    <property type="protein sequence ID" value="GME98990.1"/>
    <property type="molecule type" value="Genomic_DNA"/>
</dbReference>
<protein>
    <submittedName>
        <fullName evidence="1">Unnamed protein product</fullName>
    </submittedName>
</protein>